<reference evidence="1 2" key="1">
    <citation type="journal article" date="2019" name="Sci. Rep.">
        <title>Orb-weaving spider Araneus ventricosus genome elucidates the spidroin gene catalogue.</title>
        <authorList>
            <person name="Kono N."/>
            <person name="Nakamura H."/>
            <person name="Ohtoshi R."/>
            <person name="Moran D.A.P."/>
            <person name="Shinohara A."/>
            <person name="Yoshida Y."/>
            <person name="Fujiwara M."/>
            <person name="Mori M."/>
            <person name="Tomita M."/>
            <person name="Arakawa K."/>
        </authorList>
    </citation>
    <scope>NUCLEOTIDE SEQUENCE [LARGE SCALE GENOMIC DNA]</scope>
</reference>
<dbReference type="AlphaFoldDB" id="A0A4Y2R5A4"/>
<dbReference type="EMBL" id="BGPR01015850">
    <property type="protein sequence ID" value="GBN70848.1"/>
    <property type="molecule type" value="Genomic_DNA"/>
</dbReference>
<dbReference type="Proteomes" id="UP000499080">
    <property type="component" value="Unassembled WGS sequence"/>
</dbReference>
<comment type="caution">
    <text evidence="1">The sequence shown here is derived from an EMBL/GenBank/DDBJ whole genome shotgun (WGS) entry which is preliminary data.</text>
</comment>
<accession>A0A4Y2R5A4</accession>
<protein>
    <submittedName>
        <fullName evidence="1">Uncharacterized protein</fullName>
    </submittedName>
</protein>
<organism evidence="1 2">
    <name type="scientific">Araneus ventricosus</name>
    <name type="common">Orbweaver spider</name>
    <name type="synonym">Epeira ventricosa</name>
    <dbReference type="NCBI Taxonomy" id="182803"/>
    <lineage>
        <taxon>Eukaryota</taxon>
        <taxon>Metazoa</taxon>
        <taxon>Ecdysozoa</taxon>
        <taxon>Arthropoda</taxon>
        <taxon>Chelicerata</taxon>
        <taxon>Arachnida</taxon>
        <taxon>Araneae</taxon>
        <taxon>Araneomorphae</taxon>
        <taxon>Entelegynae</taxon>
        <taxon>Araneoidea</taxon>
        <taxon>Araneidae</taxon>
        <taxon>Araneus</taxon>
    </lineage>
</organism>
<evidence type="ECO:0000313" key="1">
    <source>
        <dbReference type="EMBL" id="GBN70848.1"/>
    </source>
</evidence>
<keyword evidence="2" id="KW-1185">Reference proteome</keyword>
<evidence type="ECO:0000313" key="2">
    <source>
        <dbReference type="Proteomes" id="UP000499080"/>
    </source>
</evidence>
<proteinExistence type="predicted"/>
<gene>
    <name evidence="1" type="ORF">AVEN_189018_1</name>
</gene>
<name>A0A4Y2R5A4_ARAVE</name>
<sequence>MFQIVLRQGSKPQNSSHPDSPSPGVILVSFLASTEGPNVGRSFVLPLRSHRGPKLESADEVLDFEFVGIPPSPIHFFQMDQMVLDLDDWSFLPVFQKFQNGATVNGPLYEFKSGNGGG</sequence>